<feature type="transmembrane region" description="Helical" evidence="1">
    <location>
        <begin position="48"/>
        <end position="69"/>
    </location>
</feature>
<keyword evidence="1" id="KW-1133">Transmembrane helix</keyword>
<gene>
    <name evidence="2" type="ORF">NCTC11087_00357</name>
</gene>
<dbReference type="EMBL" id="UHFX01000003">
    <property type="protein sequence ID" value="SUO03495.1"/>
    <property type="molecule type" value="Genomic_DNA"/>
</dbReference>
<feature type="transmembrane region" description="Helical" evidence="1">
    <location>
        <begin position="181"/>
        <end position="203"/>
    </location>
</feature>
<feature type="transmembrane region" description="Helical" evidence="1">
    <location>
        <begin position="7"/>
        <end position="28"/>
    </location>
</feature>
<dbReference type="GeneID" id="77461348"/>
<reference evidence="2 3" key="1">
    <citation type="submission" date="2018-06" db="EMBL/GenBank/DDBJ databases">
        <authorList>
            <consortium name="Pathogen Informatics"/>
            <person name="Doyle S."/>
        </authorList>
    </citation>
    <scope>NUCLEOTIDE SEQUENCE [LARGE SCALE GENOMIC DNA]</scope>
    <source>
        <strain evidence="2 3">NCTC11087</strain>
    </source>
</reference>
<name>A0A380LJW9_9FIRM</name>
<feature type="transmembrane region" description="Helical" evidence="1">
    <location>
        <begin position="81"/>
        <end position="100"/>
    </location>
</feature>
<keyword evidence="3" id="KW-1185">Reference proteome</keyword>
<dbReference type="OrthoDB" id="87655at2"/>
<keyword evidence="1" id="KW-0472">Membrane</keyword>
<evidence type="ECO:0000313" key="3">
    <source>
        <dbReference type="Proteomes" id="UP000255523"/>
    </source>
</evidence>
<organism evidence="2 3">
    <name type="scientific">Faecalicoccus pleomorphus</name>
    <dbReference type="NCBI Taxonomy" id="1323"/>
    <lineage>
        <taxon>Bacteria</taxon>
        <taxon>Bacillati</taxon>
        <taxon>Bacillota</taxon>
        <taxon>Erysipelotrichia</taxon>
        <taxon>Erysipelotrichales</taxon>
        <taxon>Erysipelotrichaceae</taxon>
        <taxon>Faecalicoccus</taxon>
    </lineage>
</organism>
<dbReference type="PANTHER" id="PTHR40078:SF1">
    <property type="entry name" value="INTEGRAL MEMBRANE PROTEIN"/>
    <property type="match status" value="1"/>
</dbReference>
<dbReference type="InterPro" id="IPR038750">
    <property type="entry name" value="YczE/YyaS-like"/>
</dbReference>
<proteinExistence type="predicted"/>
<feature type="transmembrane region" description="Helical" evidence="1">
    <location>
        <begin position="157"/>
        <end position="175"/>
    </location>
</feature>
<dbReference type="Pfam" id="PF19700">
    <property type="entry name" value="DUF6198"/>
    <property type="match status" value="1"/>
</dbReference>
<accession>A0A380LJW9</accession>
<evidence type="ECO:0000313" key="2">
    <source>
        <dbReference type="EMBL" id="SUO03495.1"/>
    </source>
</evidence>
<keyword evidence="1" id="KW-0812">Transmembrane</keyword>
<dbReference type="Proteomes" id="UP000255523">
    <property type="component" value="Unassembled WGS sequence"/>
</dbReference>
<protein>
    <submittedName>
        <fullName evidence="2">Membrane protein</fullName>
    </submittedName>
</protein>
<evidence type="ECO:0000256" key="1">
    <source>
        <dbReference type="SAM" id="Phobius"/>
    </source>
</evidence>
<feature type="transmembrane region" description="Helical" evidence="1">
    <location>
        <begin position="106"/>
        <end position="126"/>
    </location>
</feature>
<dbReference type="RefSeq" id="WP_022789659.1">
    <property type="nucleotide sequence ID" value="NZ_JACJJX010000005.1"/>
</dbReference>
<dbReference type="PANTHER" id="PTHR40078">
    <property type="entry name" value="INTEGRAL MEMBRANE PROTEIN-RELATED"/>
    <property type="match status" value="1"/>
</dbReference>
<dbReference type="AlphaFoldDB" id="A0A380LJW9"/>
<sequence>MDFIKKWFYFIIGVLINSFGIALITKGALGTSPISSVPYVLSLQFPSFSFGMTTFLINSLFILVQIILLKKNFKPLQFLQFGVNILFSSFIDFSMSLLSFLELSNIWMQMLTLLLGCLVLAIGINFEVAPKIMFVPGEGAVQAISDTFHTNFGRTKVAFDTTLMGIALLLSFLFFGHLNGLGIGTIISALIVGLFVNGVRNILHLEQKFS</sequence>